<keyword evidence="1" id="KW-0472">Membrane</keyword>
<evidence type="ECO:0000313" key="2">
    <source>
        <dbReference type="EMBL" id="KAA6407917.1"/>
    </source>
</evidence>
<keyword evidence="1" id="KW-0812">Transmembrane</keyword>
<sequence>MPGGALHSPVWAPYKLYGQVDYMYGWPAWEARNGFTAAQAWLNLAETGGWSALLFLWIIPNGAWLVFPSYMIYVFGQEILQGLEIASGEFKAAKDR</sequence>
<dbReference type="OrthoDB" id="60858at2759"/>
<feature type="transmembrane region" description="Helical" evidence="1">
    <location>
        <begin position="50"/>
        <end position="75"/>
    </location>
</feature>
<reference evidence="2 3" key="1">
    <citation type="submission" date="2019-09" db="EMBL/GenBank/DDBJ databases">
        <title>The hologenome of the rock-dwelling lichen Lasallia pustulata.</title>
        <authorList>
            <person name="Greshake Tzovaras B."/>
            <person name="Segers F."/>
            <person name="Bicker A."/>
            <person name="Dal Grande F."/>
            <person name="Otte J."/>
            <person name="Hankeln T."/>
            <person name="Schmitt I."/>
            <person name="Ebersberger I."/>
        </authorList>
    </citation>
    <scope>NUCLEOTIDE SEQUENCE [LARGE SCALE GENOMIC DNA]</scope>
    <source>
        <strain evidence="2">A1-1</strain>
    </source>
</reference>
<protein>
    <submittedName>
        <fullName evidence="2">Emopamil-binding</fullName>
    </submittedName>
</protein>
<evidence type="ECO:0000313" key="3">
    <source>
        <dbReference type="Proteomes" id="UP000324767"/>
    </source>
</evidence>
<comment type="caution">
    <text evidence="2">The sequence shown here is derived from an EMBL/GenBank/DDBJ whole genome shotgun (WGS) entry which is preliminary data.</text>
</comment>
<organism evidence="2 3">
    <name type="scientific">Lasallia pustulata</name>
    <dbReference type="NCBI Taxonomy" id="136370"/>
    <lineage>
        <taxon>Eukaryota</taxon>
        <taxon>Fungi</taxon>
        <taxon>Dikarya</taxon>
        <taxon>Ascomycota</taxon>
        <taxon>Pezizomycotina</taxon>
        <taxon>Lecanoromycetes</taxon>
        <taxon>OSLEUM clade</taxon>
        <taxon>Umbilicariomycetidae</taxon>
        <taxon>Umbilicariales</taxon>
        <taxon>Umbilicariaceae</taxon>
        <taxon>Lasallia</taxon>
    </lineage>
</organism>
<dbReference type="AlphaFoldDB" id="A0A5M8PF38"/>
<accession>A0A5M8PF38</accession>
<name>A0A5M8PF38_9LECA</name>
<dbReference type="PANTHER" id="PTHR37919">
    <property type="entry name" value="PROTEIN CBG05606"/>
    <property type="match status" value="1"/>
</dbReference>
<dbReference type="Proteomes" id="UP000324767">
    <property type="component" value="Unassembled WGS sequence"/>
</dbReference>
<keyword evidence="1" id="KW-1133">Transmembrane helix</keyword>
<proteinExistence type="predicted"/>
<dbReference type="PANTHER" id="PTHR37919:SF2">
    <property type="entry name" value="EXPERA DOMAIN-CONTAINING PROTEIN"/>
    <property type="match status" value="1"/>
</dbReference>
<dbReference type="EMBL" id="VXIT01000015">
    <property type="protein sequence ID" value="KAA6407917.1"/>
    <property type="molecule type" value="Genomic_DNA"/>
</dbReference>
<evidence type="ECO:0000256" key="1">
    <source>
        <dbReference type="SAM" id="Phobius"/>
    </source>
</evidence>
<gene>
    <name evidence="2" type="ORF">FRX48_08268</name>
</gene>